<dbReference type="SUPFAM" id="SSF88802">
    <property type="entry name" value="Pre-PUA domain"/>
    <property type="match status" value="1"/>
</dbReference>
<feature type="binding site" evidence="6">
    <location>
        <position position="283"/>
    </location>
    <ligand>
        <name>Zn(2+)</name>
        <dbReference type="ChEBI" id="CHEBI:29105"/>
    </ligand>
</feature>
<dbReference type="PANTHER" id="PTHR46499:SF1">
    <property type="entry name" value="QUEUINE TRNA-RIBOSYLTRANSFERASE"/>
    <property type="match status" value="1"/>
</dbReference>
<dbReference type="UniPathway" id="UPA00393"/>
<feature type="domain" description="tRNA-guanine(15) transglycosylase-like" evidence="7">
    <location>
        <begin position="14"/>
        <end position="339"/>
    </location>
</feature>
<evidence type="ECO:0000256" key="4">
    <source>
        <dbReference type="ARBA" id="ARBA00022723"/>
    </source>
</evidence>
<comment type="function">
    <text evidence="6">Exchanges the guanine residue with 7-cyano-7-deazaguanine (preQ0) at position 15 in the dihydrouridine loop (D-loop) of archaeal tRNAs.</text>
</comment>
<dbReference type="Pfam" id="PF01702">
    <property type="entry name" value="TGT"/>
    <property type="match status" value="1"/>
</dbReference>
<evidence type="ECO:0000256" key="1">
    <source>
        <dbReference type="ARBA" id="ARBA00022676"/>
    </source>
</evidence>
<dbReference type="NCBIfam" id="TIGR00432">
    <property type="entry name" value="arcsn_tRNA_tgt"/>
    <property type="match status" value="1"/>
</dbReference>
<organism evidence="8 9">
    <name type="scientific">Candidatus Methanolliviera hydrocarbonicum</name>
    <dbReference type="NCBI Taxonomy" id="2491085"/>
    <lineage>
        <taxon>Archaea</taxon>
        <taxon>Methanobacteriati</taxon>
        <taxon>Methanobacteriota</taxon>
        <taxon>Candidatus Methanoliparia</taxon>
        <taxon>Candidatus Methanoliparales</taxon>
        <taxon>Candidatus Methanollivieraceae</taxon>
        <taxon>Candidatus Methanolliviera</taxon>
    </lineage>
</organism>
<evidence type="ECO:0000313" key="8">
    <source>
        <dbReference type="EMBL" id="RZN70547.1"/>
    </source>
</evidence>
<dbReference type="InterPro" id="IPR004804">
    <property type="entry name" value="TgtA"/>
</dbReference>
<dbReference type="NCBIfam" id="TIGR00449">
    <property type="entry name" value="tgt_general"/>
    <property type="match status" value="1"/>
</dbReference>
<evidence type="ECO:0000256" key="3">
    <source>
        <dbReference type="ARBA" id="ARBA00022694"/>
    </source>
</evidence>
<dbReference type="EMBL" id="RXIL01000054">
    <property type="protein sequence ID" value="RZN70547.1"/>
    <property type="molecule type" value="Genomic_DNA"/>
</dbReference>
<feature type="binding site" evidence="6">
    <location>
        <position position="278"/>
    </location>
    <ligand>
        <name>Zn(2+)</name>
        <dbReference type="ChEBI" id="CHEBI:29105"/>
    </ligand>
</feature>
<keyword evidence="3 6" id="KW-0819">tRNA processing</keyword>
<dbReference type="HAMAP" id="MF_01634">
    <property type="entry name" value="TgtA_arch"/>
    <property type="match status" value="1"/>
</dbReference>
<dbReference type="GO" id="GO:0008270">
    <property type="term" value="F:zinc ion binding"/>
    <property type="evidence" value="ECO:0007669"/>
    <property type="project" value="UniProtKB-UniRule"/>
</dbReference>
<accession>A0A520KYJ0</accession>
<protein>
    <recommendedName>
        <fullName evidence="6">tRNA-guanine(15) transglycosylase</fullName>
        <ecNumber evidence="6">2.4.2.48</ecNumber>
    </recommendedName>
    <alternativeName>
        <fullName evidence="6">7-cyano-7-deazaguanine tRNA-ribosyltransferase</fullName>
    </alternativeName>
    <alternativeName>
        <fullName evidence="6">Archaeal tRNA-guanine transglycosylase</fullName>
    </alternativeName>
</protein>
<dbReference type="PANTHER" id="PTHR46499">
    <property type="entry name" value="QUEUINE TRNA-RIBOSYLTRANSFERASE"/>
    <property type="match status" value="1"/>
</dbReference>
<evidence type="ECO:0000256" key="6">
    <source>
        <dbReference type="HAMAP-Rule" id="MF_01634"/>
    </source>
</evidence>
<dbReference type="EC" id="2.4.2.48" evidence="6"/>
<keyword evidence="5 6" id="KW-0862">Zinc</keyword>
<comment type="pathway">
    <text evidence="6">tRNA modification; archaeosine-tRNA biosynthesis.</text>
</comment>
<feature type="binding site" evidence="6">
    <location>
        <position position="125"/>
    </location>
    <ligand>
        <name>substrate</name>
    </ligand>
</feature>
<name>A0A520KYJ0_9EURY</name>
<feature type="active site" description="Nucleophile" evidence="6">
    <location>
        <position position="90"/>
    </location>
</feature>
<keyword evidence="4 6" id="KW-0479">Metal-binding</keyword>
<dbReference type="GO" id="GO:0005737">
    <property type="term" value="C:cytoplasm"/>
    <property type="evidence" value="ECO:0007669"/>
    <property type="project" value="TreeGrafter"/>
</dbReference>
<evidence type="ECO:0000256" key="2">
    <source>
        <dbReference type="ARBA" id="ARBA00022679"/>
    </source>
</evidence>
<comment type="caution">
    <text evidence="8">The sequence shown here is derived from an EMBL/GenBank/DDBJ whole genome shotgun (WGS) entry which is preliminary data.</text>
</comment>
<dbReference type="InterPro" id="IPR002616">
    <property type="entry name" value="tRNA_ribo_trans-like"/>
</dbReference>
<comment type="cofactor">
    <cofactor evidence="6">
        <name>Zn(2+)</name>
        <dbReference type="ChEBI" id="CHEBI:29105"/>
    </cofactor>
    <text evidence="6">Binds 1 zinc ion per subunit.</text>
</comment>
<dbReference type="SUPFAM" id="SSF51713">
    <property type="entry name" value="tRNA-guanine transglycosylase"/>
    <property type="match status" value="1"/>
</dbReference>
<comment type="catalytic activity">
    <reaction evidence="6">
        <text>guanosine(15) in tRNA + 7-cyano-7-carbaguanine = 7-cyano-7-carbaguanosine(15) in tRNA + guanine</text>
        <dbReference type="Rhea" id="RHEA:43164"/>
        <dbReference type="Rhea" id="RHEA-COMP:10371"/>
        <dbReference type="Rhea" id="RHEA-COMP:10372"/>
        <dbReference type="ChEBI" id="CHEBI:16235"/>
        <dbReference type="ChEBI" id="CHEBI:45075"/>
        <dbReference type="ChEBI" id="CHEBI:74269"/>
        <dbReference type="ChEBI" id="CHEBI:82850"/>
        <dbReference type="EC" id="2.4.2.48"/>
    </reaction>
</comment>
<evidence type="ECO:0000256" key="5">
    <source>
        <dbReference type="ARBA" id="ARBA00022833"/>
    </source>
</evidence>
<dbReference type="GO" id="GO:0016763">
    <property type="term" value="F:pentosyltransferase activity"/>
    <property type="evidence" value="ECO:0007669"/>
    <property type="project" value="UniProtKB-UniRule"/>
</dbReference>
<keyword evidence="1 6" id="KW-0328">Glycosyltransferase</keyword>
<dbReference type="Proteomes" id="UP000320766">
    <property type="component" value="Unassembled WGS sequence"/>
</dbReference>
<keyword evidence="2 6" id="KW-0808">Transferase</keyword>
<evidence type="ECO:0000313" key="9">
    <source>
        <dbReference type="Proteomes" id="UP000320766"/>
    </source>
</evidence>
<evidence type="ECO:0000259" key="7">
    <source>
        <dbReference type="Pfam" id="PF01702"/>
    </source>
</evidence>
<proteinExistence type="inferred from homology"/>
<dbReference type="InterPro" id="IPR036511">
    <property type="entry name" value="TGT-like_sf"/>
</dbReference>
<dbReference type="InterPro" id="IPR050076">
    <property type="entry name" value="ArchSynthase1/Queuine_TRR"/>
</dbReference>
<feature type="binding site" evidence="6">
    <location>
        <position position="195"/>
    </location>
    <ligand>
        <name>substrate</name>
    </ligand>
</feature>
<feature type="binding site" evidence="6">
    <location>
        <position position="280"/>
    </location>
    <ligand>
        <name>Zn(2+)</name>
        <dbReference type="ChEBI" id="CHEBI:29105"/>
    </ligand>
</feature>
<sequence length="496" mass="57357">MGGDFEIIKKDVMGRIGILRTRSGKIETPTILPVINPKNIVVSPKEMKKIGADAVITNSYIIYSSQKLRGRARREGLHKMLQFDGPIMTDSGSFQLSVYGDIDVENKNILRFQKDIGSDICIPIDIPTKPDERWDKAKKDVEITLERLREMKEIKREFEDLSLVAPIQGSTHKDLREMSAREAGKLDFDIYAIGAVVPLLEEYRYRDLVDVVLHSKFNLPINRPVHLFGAGHPMTFSLAVLMGCDLFDSAAYVLYAMDKRYLTVNGTHKLSELRYFPCNCPVCSEYSPREVMESGEDKRTRLLALHNLYESFSEIKRIKQAIVDGRLWELVQIRCRSHPRLLDALRNLIRYSGEMERFDPSTKSAFFYGGIESNERTEVLRYRRKLEAMEIKKTPALITTLNRELEDFEEVYYLKPPFGPLPKELEETYPFNCETPDIFDEEMVKTALGNVIILIENEKNRGKEILFEYDERYDHPLIEEVKRCTEVKKGRCDLKC</sequence>
<gene>
    <name evidence="6 8" type="primary">tgtA</name>
    <name evidence="8" type="ORF">EF807_03205</name>
</gene>
<comment type="similarity">
    <text evidence="6">Belongs to the archaeosine tRNA-ribosyltransferase family.</text>
</comment>
<reference evidence="8 9" key="1">
    <citation type="journal article" date="2019" name="Nat. Microbiol.">
        <title>Wide diversity of methane and short-chain alkane metabolisms in uncultured archaea.</title>
        <authorList>
            <person name="Borrel G."/>
            <person name="Adam P.S."/>
            <person name="McKay L.J."/>
            <person name="Chen L.X."/>
            <person name="Sierra-Garcia I.N."/>
            <person name="Sieber C.M."/>
            <person name="Letourneur Q."/>
            <person name="Ghozlane A."/>
            <person name="Andersen G.L."/>
            <person name="Li W.J."/>
            <person name="Hallam S.J."/>
            <person name="Muyzer G."/>
            <person name="de Oliveira V.M."/>
            <person name="Inskeep W.P."/>
            <person name="Banfield J.F."/>
            <person name="Gribaldo S."/>
        </authorList>
    </citation>
    <scope>NUCLEOTIDE SEQUENCE [LARGE SCALE GENOMIC DNA]</scope>
    <source>
        <strain evidence="8">NM1b</strain>
    </source>
</reference>
<dbReference type="GO" id="GO:0002099">
    <property type="term" value="P:tRNA wobble guanine modification"/>
    <property type="evidence" value="ECO:0007669"/>
    <property type="project" value="TreeGrafter"/>
</dbReference>
<dbReference type="AlphaFoldDB" id="A0A520KYJ0"/>
<dbReference type="Gene3D" id="3.20.20.105">
    <property type="entry name" value="Queuine tRNA-ribosyltransferase-like"/>
    <property type="match status" value="1"/>
</dbReference>